<evidence type="ECO:0000313" key="2">
    <source>
        <dbReference type="EMBL" id="GAI16994.1"/>
    </source>
</evidence>
<keyword evidence="1" id="KW-1133">Transmembrane helix</keyword>
<feature type="transmembrane region" description="Helical" evidence="1">
    <location>
        <begin position="32"/>
        <end position="59"/>
    </location>
</feature>
<sequence length="189" mass="21782">MCAFSIIDTLSRFIISALFFSFLIIESVVITVVFGIAIFLFLGVISLIISFLLSLAGIVNIVDKMLQISSVISIIGGLACCVLNGATEGVRSFKKYFRKPFYKIQDRIQEHEEMLRTLSDDIKDHILEEEKEYAKILRDLPDDRKYDDDIYQEHDKIEYLKHIKDEIFSIYKHLKGLENITHKISGILE</sequence>
<evidence type="ECO:0000256" key="1">
    <source>
        <dbReference type="SAM" id="Phobius"/>
    </source>
</evidence>
<feature type="transmembrane region" description="Helical" evidence="1">
    <location>
        <begin position="6"/>
        <end position="25"/>
    </location>
</feature>
<protein>
    <submittedName>
        <fullName evidence="2">Uncharacterized protein</fullName>
    </submittedName>
</protein>
<keyword evidence="1" id="KW-0812">Transmembrane</keyword>
<reference evidence="2" key="1">
    <citation type="journal article" date="2014" name="Front. Microbiol.">
        <title>High frequency of phylogenetically diverse reductive dehalogenase-homologous genes in deep subseafloor sedimentary metagenomes.</title>
        <authorList>
            <person name="Kawai M."/>
            <person name="Futagami T."/>
            <person name="Toyoda A."/>
            <person name="Takaki Y."/>
            <person name="Nishi S."/>
            <person name="Hori S."/>
            <person name="Arai W."/>
            <person name="Tsubouchi T."/>
            <person name="Morono Y."/>
            <person name="Uchiyama I."/>
            <person name="Ito T."/>
            <person name="Fujiyama A."/>
            <person name="Inagaki F."/>
            <person name="Takami H."/>
        </authorList>
    </citation>
    <scope>NUCLEOTIDE SEQUENCE</scope>
    <source>
        <strain evidence="2">Expedition CK06-06</strain>
    </source>
</reference>
<gene>
    <name evidence="2" type="ORF">S06H3_16514</name>
</gene>
<feature type="transmembrane region" description="Helical" evidence="1">
    <location>
        <begin position="65"/>
        <end position="86"/>
    </location>
</feature>
<dbReference type="AlphaFoldDB" id="X1NEC0"/>
<comment type="caution">
    <text evidence="2">The sequence shown here is derived from an EMBL/GenBank/DDBJ whole genome shotgun (WGS) entry which is preliminary data.</text>
</comment>
<accession>X1NEC0</accession>
<proteinExistence type="predicted"/>
<dbReference type="EMBL" id="BARV01008174">
    <property type="protein sequence ID" value="GAI16994.1"/>
    <property type="molecule type" value="Genomic_DNA"/>
</dbReference>
<name>X1NEC0_9ZZZZ</name>
<keyword evidence="1" id="KW-0472">Membrane</keyword>
<organism evidence="2">
    <name type="scientific">marine sediment metagenome</name>
    <dbReference type="NCBI Taxonomy" id="412755"/>
    <lineage>
        <taxon>unclassified sequences</taxon>
        <taxon>metagenomes</taxon>
        <taxon>ecological metagenomes</taxon>
    </lineage>
</organism>